<reference evidence="15 18" key="1">
    <citation type="journal article" date="2018" name="Int. J. Syst. Evol. Microbiol.">
        <title>Draft Genome Sequence of Faecalimonas umbilicata JCM 30896T, an Acetate-Producing Bacterium Isolated from Human Feces.</title>
        <authorList>
            <person name="Sakamoto M."/>
            <person name="Ikeyama N."/>
            <person name="Yuki M."/>
            <person name="Ohkuma M."/>
        </authorList>
    </citation>
    <scope>NUCLEOTIDE SEQUENCE [LARGE SCALE GENOMIC DNA]</scope>
    <source>
        <strain evidence="15 18">EGH7</strain>
    </source>
</reference>
<dbReference type="NCBIfam" id="TIGR00563">
    <property type="entry name" value="rsmB"/>
    <property type="match status" value="1"/>
</dbReference>
<proteinExistence type="inferred from homology"/>
<evidence type="ECO:0000256" key="6">
    <source>
        <dbReference type="ARBA" id="ARBA00022603"/>
    </source>
</evidence>
<dbReference type="InterPro" id="IPR029063">
    <property type="entry name" value="SAM-dependent_MTases_sf"/>
</dbReference>
<evidence type="ECO:0000256" key="3">
    <source>
        <dbReference type="ARBA" id="ARBA00012140"/>
    </source>
</evidence>
<dbReference type="AlphaFoldDB" id="A0A4R3JS35"/>
<evidence type="ECO:0000259" key="14">
    <source>
        <dbReference type="PROSITE" id="PS51686"/>
    </source>
</evidence>
<dbReference type="FunFam" id="3.40.50.150:FF:000022">
    <property type="entry name" value="Ribosomal RNA small subunit methyltransferase B"/>
    <property type="match status" value="1"/>
</dbReference>
<dbReference type="Gene3D" id="1.10.940.10">
    <property type="entry name" value="NusB-like"/>
    <property type="match status" value="1"/>
</dbReference>
<comment type="function">
    <text evidence="1">Specifically methylates the cytosine at position 967 (m5C967) of 16S rRNA.</text>
</comment>
<evidence type="ECO:0000256" key="13">
    <source>
        <dbReference type="PROSITE-ProRule" id="PRU01023"/>
    </source>
</evidence>
<dbReference type="InterPro" id="IPR023267">
    <property type="entry name" value="RCMT"/>
</dbReference>
<evidence type="ECO:0000313" key="15">
    <source>
        <dbReference type="EMBL" id="GBU05340.1"/>
    </source>
</evidence>
<dbReference type="Gene3D" id="3.30.70.1170">
    <property type="entry name" value="Sun protein, domain 3"/>
    <property type="match status" value="1"/>
</dbReference>
<accession>A0A4R3JS35</accession>
<dbReference type="EMBL" id="SLZV01000002">
    <property type="protein sequence ID" value="TCS69873.1"/>
    <property type="molecule type" value="Genomic_DNA"/>
</dbReference>
<evidence type="ECO:0000256" key="8">
    <source>
        <dbReference type="ARBA" id="ARBA00022691"/>
    </source>
</evidence>
<evidence type="ECO:0000256" key="9">
    <source>
        <dbReference type="ARBA" id="ARBA00022884"/>
    </source>
</evidence>
<feature type="active site" description="Nucleophile" evidence="13">
    <location>
        <position position="387"/>
    </location>
</feature>
<dbReference type="InterPro" id="IPR001678">
    <property type="entry name" value="MeTrfase_RsmB-F_NOP2_dom"/>
</dbReference>
<dbReference type="Gene3D" id="3.40.50.150">
    <property type="entry name" value="Vaccinia Virus protein VP39"/>
    <property type="match status" value="1"/>
</dbReference>
<dbReference type="Pfam" id="PF01029">
    <property type="entry name" value="NusB"/>
    <property type="match status" value="1"/>
</dbReference>
<dbReference type="InterPro" id="IPR054728">
    <property type="entry name" value="RsmB-like_ferredoxin"/>
</dbReference>
<dbReference type="CDD" id="cd02440">
    <property type="entry name" value="AdoMet_MTases"/>
    <property type="match status" value="1"/>
</dbReference>
<evidence type="ECO:0000256" key="7">
    <source>
        <dbReference type="ARBA" id="ARBA00022679"/>
    </source>
</evidence>
<evidence type="ECO:0000256" key="10">
    <source>
        <dbReference type="ARBA" id="ARBA00030399"/>
    </source>
</evidence>
<feature type="binding site" evidence="13">
    <location>
        <position position="334"/>
    </location>
    <ligand>
        <name>S-adenosyl-L-methionine</name>
        <dbReference type="ChEBI" id="CHEBI:59789"/>
    </ligand>
</feature>
<dbReference type="PANTHER" id="PTHR22807:SF53">
    <property type="entry name" value="RIBOSOMAL RNA SMALL SUBUNIT METHYLTRANSFERASE B-RELATED"/>
    <property type="match status" value="1"/>
</dbReference>
<dbReference type="PRINTS" id="PR02008">
    <property type="entry name" value="RCMTFAMILY"/>
</dbReference>
<dbReference type="InterPro" id="IPR004573">
    <property type="entry name" value="rRNA_ssu_MeTfrase_B"/>
</dbReference>
<keyword evidence="9 13" id="KW-0694">RNA-binding</keyword>
<evidence type="ECO:0000256" key="4">
    <source>
        <dbReference type="ARBA" id="ARBA00022490"/>
    </source>
</evidence>
<dbReference type="RefSeq" id="WP_116441790.1">
    <property type="nucleotide sequence ID" value="NZ_BHEO01000008.1"/>
</dbReference>
<name>A0A4R3JS35_9FIRM</name>
<evidence type="ECO:0000313" key="17">
    <source>
        <dbReference type="Proteomes" id="UP000294613"/>
    </source>
</evidence>
<evidence type="ECO:0000313" key="16">
    <source>
        <dbReference type="EMBL" id="TCS69873.1"/>
    </source>
</evidence>
<dbReference type="GO" id="GO:0005737">
    <property type="term" value="C:cytoplasm"/>
    <property type="evidence" value="ECO:0007669"/>
    <property type="project" value="UniProtKB-SubCell"/>
</dbReference>
<keyword evidence="7 13" id="KW-0808">Transferase</keyword>
<dbReference type="InterPro" id="IPR049560">
    <property type="entry name" value="MeTrfase_RsmB-F_NOP2_cat"/>
</dbReference>
<evidence type="ECO:0000256" key="1">
    <source>
        <dbReference type="ARBA" id="ARBA00002724"/>
    </source>
</evidence>
<comment type="catalytic activity">
    <reaction evidence="12">
        <text>cytidine(967) in 16S rRNA + S-adenosyl-L-methionine = 5-methylcytidine(967) in 16S rRNA + S-adenosyl-L-homocysteine + H(+)</text>
        <dbReference type="Rhea" id="RHEA:42748"/>
        <dbReference type="Rhea" id="RHEA-COMP:10219"/>
        <dbReference type="Rhea" id="RHEA-COMP:10220"/>
        <dbReference type="ChEBI" id="CHEBI:15378"/>
        <dbReference type="ChEBI" id="CHEBI:57856"/>
        <dbReference type="ChEBI" id="CHEBI:59789"/>
        <dbReference type="ChEBI" id="CHEBI:74483"/>
        <dbReference type="ChEBI" id="CHEBI:82748"/>
        <dbReference type="EC" id="2.1.1.176"/>
    </reaction>
</comment>
<dbReference type="Proteomes" id="UP000294613">
    <property type="component" value="Unassembled WGS sequence"/>
</dbReference>
<comment type="caution">
    <text evidence="16">The sequence shown here is derived from an EMBL/GenBank/DDBJ whole genome shotgun (WGS) entry which is preliminary data.</text>
</comment>
<evidence type="ECO:0000313" key="18">
    <source>
        <dbReference type="Proteomes" id="UP000702954"/>
    </source>
</evidence>
<feature type="binding site" evidence="13">
    <location>
        <begin position="265"/>
        <end position="271"/>
    </location>
    <ligand>
        <name>S-adenosyl-L-methionine</name>
        <dbReference type="ChEBI" id="CHEBI:59789"/>
    </ligand>
</feature>
<reference evidence="16 17" key="2">
    <citation type="submission" date="2019-03" db="EMBL/GenBank/DDBJ databases">
        <title>Genomic Encyclopedia of Type Strains, Phase IV (KMG-IV): sequencing the most valuable type-strain genomes for metagenomic binning, comparative biology and taxonomic classification.</title>
        <authorList>
            <person name="Goeker M."/>
        </authorList>
    </citation>
    <scope>NUCLEOTIDE SEQUENCE [LARGE SCALE GENOMIC DNA]</scope>
    <source>
        <strain evidence="16 17">DSM 103426</strain>
    </source>
</reference>
<dbReference type="EMBL" id="BHEO01000008">
    <property type="protein sequence ID" value="GBU05340.1"/>
    <property type="molecule type" value="Genomic_DNA"/>
</dbReference>
<dbReference type="InterPro" id="IPR035926">
    <property type="entry name" value="NusB-like_sf"/>
</dbReference>
<dbReference type="Pfam" id="PF01189">
    <property type="entry name" value="Methyltr_RsmB-F"/>
    <property type="match status" value="1"/>
</dbReference>
<feature type="binding site" evidence="13">
    <location>
        <position position="289"/>
    </location>
    <ligand>
        <name>S-adenosyl-L-methionine</name>
        <dbReference type="ChEBI" id="CHEBI:59789"/>
    </ligand>
</feature>
<evidence type="ECO:0000256" key="5">
    <source>
        <dbReference type="ARBA" id="ARBA00022552"/>
    </source>
</evidence>
<sequence length="452" mass="51302">MAKMTDDRELILGVLLEITRDGVYSHIAIRNVLEKYQYLDKKERAFITRVVEGTLERMIEIDYIINQFSNVKVNKMKPVIRTILRSAVYQLKYMDGVPDSAVCNEAVKLAEKKGFRSLKGFVNGVLRTIARNMDQIRYPEKEKNPVSWLSIHYSIPEWMVKLWLSEYGAETVEKMLKGFLEEHPTVIRCNLRKQSEKELTERLRKEGVKVEAHPYLSYAKKISGYDHLGGLESFRDGAFQVQDISSMLVAEIAAPQRGDQVIDVCAAPGGKSMHIADLLDGSGMVAARDLTEYKVGLIEENICRTGFQNIRAEQKDATVFDKDSERIADIVIADLPCSGLGVLAKKTDLKYKMTKEGTESLAKLQREILEVVRNYVKEGGALVYSTCTINPAENLENVRWFLDNSPEFEAEDITPFLCGELQKDVKEGCLQLLPGVHDSDGFFIAKFRRKRK</sequence>
<evidence type="ECO:0000256" key="12">
    <source>
        <dbReference type="ARBA" id="ARBA00047283"/>
    </source>
</evidence>
<dbReference type="GO" id="GO:0006355">
    <property type="term" value="P:regulation of DNA-templated transcription"/>
    <property type="evidence" value="ECO:0007669"/>
    <property type="project" value="InterPro"/>
</dbReference>
<evidence type="ECO:0000256" key="2">
    <source>
        <dbReference type="ARBA" id="ARBA00004496"/>
    </source>
</evidence>
<evidence type="ECO:0000256" key="11">
    <source>
        <dbReference type="ARBA" id="ARBA00031088"/>
    </source>
</evidence>
<dbReference type="Pfam" id="PF22458">
    <property type="entry name" value="RsmF-B_ferredox"/>
    <property type="match status" value="1"/>
</dbReference>
<dbReference type="GO" id="GO:0008649">
    <property type="term" value="F:rRNA methyltransferase activity"/>
    <property type="evidence" value="ECO:0007669"/>
    <property type="project" value="InterPro"/>
</dbReference>
<feature type="domain" description="SAM-dependent MTase RsmB/NOP-type" evidence="14">
    <location>
        <begin position="175"/>
        <end position="450"/>
    </location>
</feature>
<dbReference type="Proteomes" id="UP000702954">
    <property type="component" value="Unassembled WGS sequence"/>
</dbReference>
<dbReference type="SUPFAM" id="SSF53335">
    <property type="entry name" value="S-adenosyl-L-methionine-dependent methyltransferases"/>
    <property type="match status" value="1"/>
</dbReference>
<keyword evidence="6 13" id="KW-0489">Methyltransferase</keyword>
<dbReference type="InterPro" id="IPR006027">
    <property type="entry name" value="NusB_RsmB_TIM44"/>
</dbReference>
<dbReference type="PANTHER" id="PTHR22807">
    <property type="entry name" value="NOP2 YEAST -RELATED NOL1/NOP2/FMU SUN DOMAIN-CONTAINING"/>
    <property type="match status" value="1"/>
</dbReference>
<dbReference type="GO" id="GO:0003723">
    <property type="term" value="F:RNA binding"/>
    <property type="evidence" value="ECO:0007669"/>
    <property type="project" value="UniProtKB-UniRule"/>
</dbReference>
<dbReference type="SUPFAM" id="SSF48013">
    <property type="entry name" value="NusB-like"/>
    <property type="match status" value="1"/>
</dbReference>
<protein>
    <recommendedName>
        <fullName evidence="3">16S rRNA (cytosine(967)-C(5))-methyltransferase</fullName>
        <ecNumber evidence="3">2.1.1.176</ecNumber>
    </recommendedName>
    <alternativeName>
        <fullName evidence="10">16S rRNA m5C967 methyltransferase</fullName>
    </alternativeName>
    <alternativeName>
        <fullName evidence="11">rRNA (cytosine-C(5)-)-methyltransferase RsmB</fullName>
    </alternativeName>
</protein>
<dbReference type="NCBIfam" id="NF011494">
    <property type="entry name" value="PRK14902.1"/>
    <property type="match status" value="1"/>
</dbReference>
<comment type="similarity">
    <text evidence="13">Belongs to the class I-like SAM-binding methyltransferase superfamily. RsmB/NOP family.</text>
</comment>
<gene>
    <name evidence="15" type="primary">rsmB</name>
    <name evidence="16" type="ORF">EDD74_10240</name>
    <name evidence="15" type="ORF">FAEUMB_18810</name>
</gene>
<dbReference type="PROSITE" id="PS51686">
    <property type="entry name" value="SAM_MT_RSMB_NOP"/>
    <property type="match status" value="1"/>
</dbReference>
<organism evidence="16 17">
    <name type="scientific">Faecalimonas umbilicata</name>
    <dbReference type="NCBI Taxonomy" id="1912855"/>
    <lineage>
        <taxon>Bacteria</taxon>
        <taxon>Bacillati</taxon>
        <taxon>Bacillota</taxon>
        <taxon>Clostridia</taxon>
        <taxon>Lachnospirales</taxon>
        <taxon>Lachnospiraceae</taxon>
        <taxon>Faecalimonas</taxon>
    </lineage>
</organism>
<feature type="binding site" evidence="13">
    <location>
        <position position="316"/>
    </location>
    <ligand>
        <name>S-adenosyl-L-methionine</name>
        <dbReference type="ChEBI" id="CHEBI:59789"/>
    </ligand>
</feature>
<keyword evidence="8 13" id="KW-0949">S-adenosyl-L-methionine</keyword>
<keyword evidence="4" id="KW-0963">Cytoplasm</keyword>
<dbReference type="EC" id="2.1.1.176" evidence="3"/>
<comment type="subcellular location">
    <subcellularLocation>
        <location evidence="2">Cytoplasm</location>
    </subcellularLocation>
</comment>
<keyword evidence="18" id="KW-1185">Reference proteome</keyword>
<keyword evidence="5" id="KW-0698">rRNA processing</keyword>